<dbReference type="Proteomes" id="UP000321181">
    <property type="component" value="Unassembled WGS sequence"/>
</dbReference>
<reference evidence="1 2" key="1">
    <citation type="submission" date="2019-07" db="EMBL/GenBank/DDBJ databases">
        <title>Whole genome shotgun sequence of Cellulomonas aerilata NBRC 106308.</title>
        <authorList>
            <person name="Hosoyama A."/>
            <person name="Uohara A."/>
            <person name="Ohji S."/>
            <person name="Ichikawa N."/>
        </authorList>
    </citation>
    <scope>NUCLEOTIDE SEQUENCE [LARGE SCALE GENOMIC DNA]</scope>
    <source>
        <strain evidence="1 2">NBRC 106308</strain>
    </source>
</reference>
<name>A0A512DB02_9CELL</name>
<dbReference type="RefSeq" id="WP_146901701.1">
    <property type="nucleotide sequence ID" value="NZ_BAAARM010000002.1"/>
</dbReference>
<dbReference type="OrthoDB" id="3368165at2"/>
<dbReference type="SUPFAM" id="SSF56634">
    <property type="entry name" value="Heme-dependent catalase-like"/>
    <property type="match status" value="1"/>
</dbReference>
<dbReference type="AlphaFoldDB" id="A0A512DB02"/>
<dbReference type="GO" id="GO:0020037">
    <property type="term" value="F:heme binding"/>
    <property type="evidence" value="ECO:0007669"/>
    <property type="project" value="InterPro"/>
</dbReference>
<evidence type="ECO:0000313" key="2">
    <source>
        <dbReference type="Proteomes" id="UP000321181"/>
    </source>
</evidence>
<gene>
    <name evidence="1" type="ORF">CAE01nite_12920</name>
</gene>
<dbReference type="EMBL" id="BJYY01000010">
    <property type="protein sequence ID" value="GEO33567.1"/>
    <property type="molecule type" value="Genomic_DNA"/>
</dbReference>
<evidence type="ECO:0000313" key="1">
    <source>
        <dbReference type="EMBL" id="GEO33567.1"/>
    </source>
</evidence>
<protein>
    <recommendedName>
        <fullName evidence="3">Phosphodiesterase</fullName>
    </recommendedName>
</protein>
<sequence>MSARGRALRLAALAATALGGVGLGVATGTVAALRHDRPMHAVGRTYHARLERTGTTSDRSGVAWIDQPRAQGGLVRFSRGAGLPARLPDVQGVAIRLDEPGGHTDLLLSSSGLRGLSRFVLVPRRSPLRGAAGSLMPFRGPHGPLLLAVQPAPDGSGRGDRRGTDLTDPDLRGTRWHLLWSGTSGPWREVGVLTVGEDAGPDVDRRTRFGPVTATPPGLPSYRWARLVRDPAYRAAQLLGRPGTGR</sequence>
<keyword evidence="2" id="KW-1185">Reference proteome</keyword>
<accession>A0A512DB02</accession>
<comment type="caution">
    <text evidence="1">The sequence shown here is derived from an EMBL/GenBank/DDBJ whole genome shotgun (WGS) entry which is preliminary data.</text>
</comment>
<dbReference type="InterPro" id="IPR020835">
    <property type="entry name" value="Catalase_sf"/>
</dbReference>
<organism evidence="1 2">
    <name type="scientific">Cellulomonas aerilata</name>
    <dbReference type="NCBI Taxonomy" id="515326"/>
    <lineage>
        <taxon>Bacteria</taxon>
        <taxon>Bacillati</taxon>
        <taxon>Actinomycetota</taxon>
        <taxon>Actinomycetes</taxon>
        <taxon>Micrococcales</taxon>
        <taxon>Cellulomonadaceae</taxon>
        <taxon>Cellulomonas</taxon>
    </lineage>
</organism>
<proteinExistence type="predicted"/>
<evidence type="ECO:0008006" key="3">
    <source>
        <dbReference type="Google" id="ProtNLM"/>
    </source>
</evidence>